<dbReference type="PANTHER" id="PTHR48050">
    <property type="entry name" value="STEROL 3-BETA-GLUCOSYLTRANSFERASE"/>
    <property type="match status" value="1"/>
</dbReference>
<name>A0A1M6LQC8_9ACTN</name>
<dbReference type="Pfam" id="PF21036">
    <property type="entry name" value="EryCIII-like_N"/>
    <property type="match status" value="1"/>
</dbReference>
<dbReference type="InterPro" id="IPR002213">
    <property type="entry name" value="UDP_glucos_trans"/>
</dbReference>
<dbReference type="Proteomes" id="UP000184452">
    <property type="component" value="Unassembled WGS sequence"/>
</dbReference>
<evidence type="ECO:0000256" key="1">
    <source>
        <dbReference type="ARBA" id="ARBA00006962"/>
    </source>
</evidence>
<accession>A0A1M6LQC8</accession>
<feature type="domain" description="Erythromycin biosynthesis protein CIII-like C-terminal" evidence="4">
    <location>
        <begin position="290"/>
        <end position="409"/>
    </location>
</feature>
<keyword evidence="7" id="KW-1185">Reference proteome</keyword>
<dbReference type="GO" id="GO:0016758">
    <property type="term" value="F:hexosyltransferase activity"/>
    <property type="evidence" value="ECO:0007669"/>
    <property type="project" value="UniProtKB-ARBA"/>
</dbReference>
<evidence type="ECO:0000259" key="5">
    <source>
        <dbReference type="Pfam" id="PF21036"/>
    </source>
</evidence>
<dbReference type="Pfam" id="PF06722">
    <property type="entry name" value="EryCIII-like_C"/>
    <property type="match status" value="1"/>
</dbReference>
<feature type="domain" description="Erythromycin biosynthesis protein CIII-like N-terminal" evidence="5">
    <location>
        <begin position="22"/>
        <end position="251"/>
    </location>
</feature>
<dbReference type="InterPro" id="IPR010610">
    <property type="entry name" value="EryCIII-like_C"/>
</dbReference>
<evidence type="ECO:0000313" key="7">
    <source>
        <dbReference type="Proteomes" id="UP000184452"/>
    </source>
</evidence>
<keyword evidence="3 6" id="KW-0808">Transferase</keyword>
<reference evidence="6 7" key="1">
    <citation type="submission" date="2016-11" db="EMBL/GenBank/DDBJ databases">
        <authorList>
            <person name="Jaros S."/>
            <person name="Januszkiewicz K."/>
            <person name="Wedrychowicz H."/>
        </authorList>
    </citation>
    <scope>NUCLEOTIDE SEQUENCE [LARGE SCALE GENOMIC DNA]</scope>
    <source>
        <strain evidence="6 7">CGMCC 4.5723</strain>
    </source>
</reference>
<dbReference type="AlphaFoldDB" id="A0A1M6LQC8"/>
<dbReference type="RefSeq" id="WP_073380095.1">
    <property type="nucleotide sequence ID" value="NZ_FQZK01000009.1"/>
</dbReference>
<sequence length="423" mass="44488">MRVLITTHADSVGFSSMVPLAWALRNAGHEVRVATQPALTEEVVMSGLTAVPVGEDHRFPKLEEWSSEHEDEDDPLLDLLTSRPEDVEWELFSEVYTDSVNWWWKVVNDPWVAELVGFCRWWGPDLVLWEPVSFAGGVAAEVVGAVHGRVLWGMDLLGRMRSRFVDALAARGGGRDPLAEWLGDRAGRAGGVFSERMVRGHFTVDPLPEVLGLGAVAGVERVPVRYVPYNGPAVVPEWVPGGGVRVCVSLGTSVVERLGGYSSGVGGVLEGVAAAAGGGGVVAALPGYGGAVPAGVRSVSFVPLHVVVPGCGVLVDHGGPGTLLTGMAHAVPQVLLPHPHMFDAPLLAARYEATGAGLAVPADRVSAGSVREAVERVLSEGSFAGGAAWLRDRMEEMPSPAAFAAGVEDLVDRHRSAGAPQPA</sequence>
<evidence type="ECO:0000256" key="2">
    <source>
        <dbReference type="ARBA" id="ARBA00022676"/>
    </source>
</evidence>
<dbReference type="GO" id="GO:0017000">
    <property type="term" value="P:antibiotic biosynthetic process"/>
    <property type="evidence" value="ECO:0007669"/>
    <property type="project" value="UniProtKB-ARBA"/>
</dbReference>
<evidence type="ECO:0000313" key="6">
    <source>
        <dbReference type="EMBL" id="SHJ73370.1"/>
    </source>
</evidence>
<evidence type="ECO:0000259" key="4">
    <source>
        <dbReference type="Pfam" id="PF06722"/>
    </source>
</evidence>
<dbReference type="Gene3D" id="3.40.50.2000">
    <property type="entry name" value="Glycogen Phosphorylase B"/>
    <property type="match status" value="2"/>
</dbReference>
<dbReference type="OrthoDB" id="5488434at2"/>
<organism evidence="6 7">
    <name type="scientific">Nocardiopsis flavescens</name>
    <dbReference type="NCBI Taxonomy" id="758803"/>
    <lineage>
        <taxon>Bacteria</taxon>
        <taxon>Bacillati</taxon>
        <taxon>Actinomycetota</taxon>
        <taxon>Actinomycetes</taxon>
        <taxon>Streptosporangiales</taxon>
        <taxon>Nocardiopsidaceae</taxon>
        <taxon>Nocardiopsis</taxon>
    </lineage>
</organism>
<keyword evidence="2" id="KW-0328">Glycosyltransferase</keyword>
<evidence type="ECO:0000256" key="3">
    <source>
        <dbReference type="ARBA" id="ARBA00022679"/>
    </source>
</evidence>
<proteinExistence type="inferred from homology"/>
<gene>
    <name evidence="6" type="ORF">SAMN05421803_10916</name>
</gene>
<dbReference type="InterPro" id="IPR048284">
    <property type="entry name" value="EryCIII-like_N"/>
</dbReference>
<dbReference type="EMBL" id="FQZK01000009">
    <property type="protein sequence ID" value="SHJ73370.1"/>
    <property type="molecule type" value="Genomic_DNA"/>
</dbReference>
<dbReference type="GO" id="GO:0008194">
    <property type="term" value="F:UDP-glycosyltransferase activity"/>
    <property type="evidence" value="ECO:0007669"/>
    <property type="project" value="InterPro"/>
</dbReference>
<dbReference type="STRING" id="758803.SAMN05421803_10916"/>
<dbReference type="InterPro" id="IPR050426">
    <property type="entry name" value="Glycosyltransferase_28"/>
</dbReference>
<comment type="similarity">
    <text evidence="1">Belongs to the glycosyltransferase 28 family.</text>
</comment>
<dbReference type="CDD" id="cd03784">
    <property type="entry name" value="GT1_Gtf-like"/>
    <property type="match status" value="1"/>
</dbReference>
<dbReference type="PANTHER" id="PTHR48050:SF13">
    <property type="entry name" value="STEROL 3-BETA-GLUCOSYLTRANSFERASE UGT80A2"/>
    <property type="match status" value="1"/>
</dbReference>
<protein>
    <submittedName>
        <fullName evidence="6">UDP:flavonoid glycosyltransferase YjiC, YdhE family</fullName>
    </submittedName>
</protein>
<dbReference type="SUPFAM" id="SSF53756">
    <property type="entry name" value="UDP-Glycosyltransferase/glycogen phosphorylase"/>
    <property type="match status" value="1"/>
</dbReference>